<organism evidence="9 10">
    <name type="scientific">Symbiodinium natans</name>
    <dbReference type="NCBI Taxonomy" id="878477"/>
    <lineage>
        <taxon>Eukaryota</taxon>
        <taxon>Sar</taxon>
        <taxon>Alveolata</taxon>
        <taxon>Dinophyceae</taxon>
        <taxon>Suessiales</taxon>
        <taxon>Symbiodiniaceae</taxon>
        <taxon>Symbiodinium</taxon>
    </lineage>
</organism>
<keyword evidence="3" id="KW-0274">FAD</keyword>
<keyword evidence="6" id="KW-0503">Monooxygenase</keyword>
<evidence type="ECO:0000256" key="7">
    <source>
        <dbReference type="SAM" id="Phobius"/>
    </source>
</evidence>
<evidence type="ECO:0000259" key="8">
    <source>
        <dbReference type="Pfam" id="PF01494"/>
    </source>
</evidence>
<feature type="domain" description="FAD-binding" evidence="8">
    <location>
        <begin position="124"/>
        <end position="185"/>
    </location>
</feature>
<dbReference type="GO" id="GO:0071949">
    <property type="term" value="F:FAD binding"/>
    <property type="evidence" value="ECO:0007669"/>
    <property type="project" value="InterPro"/>
</dbReference>
<dbReference type="OrthoDB" id="423349at2759"/>
<dbReference type="EMBL" id="CAJNDS010002590">
    <property type="protein sequence ID" value="CAE7536836.1"/>
    <property type="molecule type" value="Genomic_DNA"/>
</dbReference>
<gene>
    <name evidence="9" type="primary">kmo</name>
    <name evidence="9" type="ORF">SNAT2548_LOCUS30088</name>
</gene>
<keyword evidence="5" id="KW-0560">Oxidoreductase</keyword>
<dbReference type="PANTHER" id="PTHR46028:SF2">
    <property type="entry name" value="KYNURENINE 3-MONOOXYGENASE"/>
    <property type="match status" value="1"/>
</dbReference>
<keyword evidence="2" id="KW-0285">Flavoprotein</keyword>
<dbReference type="Pfam" id="PF01494">
    <property type="entry name" value="FAD_binding_3"/>
    <property type="match status" value="1"/>
</dbReference>
<dbReference type="SUPFAM" id="SSF51905">
    <property type="entry name" value="FAD/NAD(P)-binding domain"/>
    <property type="match status" value="1"/>
</dbReference>
<evidence type="ECO:0000256" key="4">
    <source>
        <dbReference type="ARBA" id="ARBA00022857"/>
    </source>
</evidence>
<sequence length="295" mass="33222">MPSHQDRRPIVYRVMAIPTAEDDRTDLNYSARNDNASWQALLKDVIVEALPNVEGSLLGVILFRPTDDRIQGLKSGAEAKAVFQELFPEWPTPLIPDEEWEAFAKRRTRELPQFAFAGPQLSLDGKCCLLGDAIHSVKPFFGLGLNSGFEDISVLDDCLEETSSDPSRALQLYSRRRASQARCLVECQRRFDQPTDLRFALAFVLPLVLDSIFSKILPSVFAPSILALFQDGELSFTAARWRKRRDRALQVLLILGVFSLSVLAARGTVRIVCHLLKRAAPHHALAWLHLHHEML</sequence>
<evidence type="ECO:0000256" key="5">
    <source>
        <dbReference type="ARBA" id="ARBA00023002"/>
    </source>
</evidence>
<keyword evidence="7" id="KW-0472">Membrane</keyword>
<evidence type="ECO:0000256" key="2">
    <source>
        <dbReference type="ARBA" id="ARBA00022630"/>
    </source>
</evidence>
<keyword evidence="10" id="KW-1185">Reference proteome</keyword>
<keyword evidence="4" id="KW-0521">NADP</keyword>
<feature type="transmembrane region" description="Helical" evidence="7">
    <location>
        <begin position="199"/>
        <end position="229"/>
    </location>
</feature>
<dbReference type="InterPro" id="IPR036188">
    <property type="entry name" value="FAD/NAD-bd_sf"/>
</dbReference>
<protein>
    <submittedName>
        <fullName evidence="9">Kmo protein</fullName>
    </submittedName>
</protein>
<evidence type="ECO:0000256" key="6">
    <source>
        <dbReference type="ARBA" id="ARBA00023033"/>
    </source>
</evidence>
<dbReference type="GO" id="GO:0070189">
    <property type="term" value="P:kynurenine metabolic process"/>
    <property type="evidence" value="ECO:0007669"/>
    <property type="project" value="TreeGrafter"/>
</dbReference>
<evidence type="ECO:0000313" key="10">
    <source>
        <dbReference type="Proteomes" id="UP000604046"/>
    </source>
</evidence>
<evidence type="ECO:0000256" key="3">
    <source>
        <dbReference type="ARBA" id="ARBA00022827"/>
    </source>
</evidence>
<dbReference type="AlphaFoldDB" id="A0A812TU14"/>
<dbReference type="Proteomes" id="UP000604046">
    <property type="component" value="Unassembled WGS sequence"/>
</dbReference>
<dbReference type="InterPro" id="IPR002938">
    <property type="entry name" value="FAD-bd"/>
</dbReference>
<dbReference type="Gene3D" id="3.50.50.60">
    <property type="entry name" value="FAD/NAD(P)-binding domain"/>
    <property type="match status" value="1"/>
</dbReference>
<keyword evidence="7" id="KW-0812">Transmembrane</keyword>
<accession>A0A812TU14</accession>
<proteinExistence type="predicted"/>
<dbReference type="GO" id="GO:0004502">
    <property type="term" value="F:kynurenine 3-monooxygenase activity"/>
    <property type="evidence" value="ECO:0007669"/>
    <property type="project" value="TreeGrafter"/>
</dbReference>
<reference evidence="9" key="1">
    <citation type="submission" date="2021-02" db="EMBL/GenBank/DDBJ databases">
        <authorList>
            <person name="Dougan E. K."/>
            <person name="Rhodes N."/>
            <person name="Thang M."/>
            <person name="Chan C."/>
        </authorList>
    </citation>
    <scope>NUCLEOTIDE SEQUENCE</scope>
</reference>
<evidence type="ECO:0000313" key="9">
    <source>
        <dbReference type="EMBL" id="CAE7536836.1"/>
    </source>
</evidence>
<dbReference type="PANTHER" id="PTHR46028">
    <property type="entry name" value="KYNURENINE 3-MONOOXYGENASE"/>
    <property type="match status" value="1"/>
</dbReference>
<evidence type="ECO:0000256" key="1">
    <source>
        <dbReference type="ARBA" id="ARBA00001974"/>
    </source>
</evidence>
<keyword evidence="7" id="KW-1133">Transmembrane helix</keyword>
<comment type="cofactor">
    <cofactor evidence="1">
        <name>FAD</name>
        <dbReference type="ChEBI" id="CHEBI:57692"/>
    </cofactor>
</comment>
<name>A0A812TU14_9DINO</name>
<comment type="caution">
    <text evidence="9">The sequence shown here is derived from an EMBL/GenBank/DDBJ whole genome shotgun (WGS) entry which is preliminary data.</text>
</comment>
<feature type="transmembrane region" description="Helical" evidence="7">
    <location>
        <begin position="249"/>
        <end position="269"/>
    </location>
</feature>